<comment type="caution">
    <text evidence="4">The sequence shown here is derived from an EMBL/GenBank/DDBJ whole genome shotgun (WGS) entry which is preliminary data.</text>
</comment>
<feature type="compositionally biased region" description="Low complexity" evidence="1">
    <location>
        <begin position="328"/>
        <end position="349"/>
    </location>
</feature>
<keyword evidence="5" id="KW-1185">Reference proteome</keyword>
<protein>
    <submittedName>
        <fullName evidence="4">Concanavalin A-like lectin/glucanase domain-containing protein</fullName>
    </submittedName>
</protein>
<keyword evidence="4" id="KW-0430">Lectin</keyword>
<dbReference type="EMBL" id="MCGR01000014">
    <property type="protein sequence ID" value="ORY86636.1"/>
    <property type="molecule type" value="Genomic_DNA"/>
</dbReference>
<evidence type="ECO:0000256" key="2">
    <source>
        <dbReference type="SAM" id="SignalP"/>
    </source>
</evidence>
<dbReference type="Proteomes" id="UP000193467">
    <property type="component" value="Unassembled WGS sequence"/>
</dbReference>
<dbReference type="GO" id="GO:0030246">
    <property type="term" value="F:carbohydrate binding"/>
    <property type="evidence" value="ECO:0007669"/>
    <property type="project" value="UniProtKB-KW"/>
</dbReference>
<name>A0A1Y2FTW8_9BASI</name>
<reference evidence="4 5" key="1">
    <citation type="submission" date="2016-07" db="EMBL/GenBank/DDBJ databases">
        <title>Pervasive Adenine N6-methylation of Active Genes in Fungi.</title>
        <authorList>
            <consortium name="DOE Joint Genome Institute"/>
            <person name="Mondo S.J."/>
            <person name="Dannebaum R.O."/>
            <person name="Kuo R.C."/>
            <person name="Labutti K."/>
            <person name="Haridas S."/>
            <person name="Kuo A."/>
            <person name="Salamov A."/>
            <person name="Ahrendt S.R."/>
            <person name="Lipzen A."/>
            <person name="Sullivan W."/>
            <person name="Andreopoulos W.B."/>
            <person name="Clum A."/>
            <person name="Lindquist E."/>
            <person name="Daum C."/>
            <person name="Ramamoorthy G.K."/>
            <person name="Gryganskyi A."/>
            <person name="Culley D."/>
            <person name="Magnuson J.K."/>
            <person name="James T.Y."/>
            <person name="O'Malley M.A."/>
            <person name="Stajich J.E."/>
            <person name="Spatafora J.W."/>
            <person name="Visel A."/>
            <person name="Grigoriev I.V."/>
        </authorList>
    </citation>
    <scope>NUCLEOTIDE SEQUENCE [LARGE SCALE GENOMIC DNA]</scope>
    <source>
        <strain evidence="4 5">62-1032</strain>
    </source>
</reference>
<dbReference type="InterPro" id="IPR050546">
    <property type="entry name" value="Glycosyl_Hydrlase_16"/>
</dbReference>
<sequence>MLASSLLALPLLGLLPTPASAASYTTLVKRHEGSTFFDGFNFFGHYDNTTNGDVVFVNQSASADLAYVNDAGNVIIKVDNTSVVPYNEKRNTVKITTQDTYGIGSLWVFDATHVPYGCSVWPAFWSQAPEWPAGGEIDTFEGVNLQTTNQYALHTTSGCTVAGTSANQSGNLTYSNCDSNANGNSGCTVTEKNDASYGAAFAAAGGGVYATELAETGVSIWFFSRADVPSDLLASNTSAVPDSSTWGTPSAYYPNSGCSIDEYFSAQHLTLDITLCGDWAGSASVFNATCSGVCYTDWVLNATNYDTAYFEIQSLRIYNDGTNSSGNAGSSSSSSSNSSSGSSTPASSAVRLPTSTTSVVAGALFMALAWAVAL</sequence>
<dbReference type="AlphaFoldDB" id="A0A1Y2FTW8"/>
<feature type="domain" description="GH16" evidence="3">
    <location>
        <begin position="10"/>
        <end position="288"/>
    </location>
</feature>
<proteinExistence type="predicted"/>
<accession>A0A1Y2FTW8</accession>
<dbReference type="PANTHER" id="PTHR10963">
    <property type="entry name" value="GLYCOSYL HYDROLASE-RELATED"/>
    <property type="match status" value="1"/>
</dbReference>
<dbReference type="STRING" id="106004.A0A1Y2FTW8"/>
<organism evidence="4 5">
    <name type="scientific">Leucosporidium creatinivorum</name>
    <dbReference type="NCBI Taxonomy" id="106004"/>
    <lineage>
        <taxon>Eukaryota</taxon>
        <taxon>Fungi</taxon>
        <taxon>Dikarya</taxon>
        <taxon>Basidiomycota</taxon>
        <taxon>Pucciniomycotina</taxon>
        <taxon>Microbotryomycetes</taxon>
        <taxon>Leucosporidiales</taxon>
        <taxon>Leucosporidium</taxon>
    </lineage>
</organism>
<dbReference type="SUPFAM" id="SSF49899">
    <property type="entry name" value="Concanavalin A-like lectins/glucanases"/>
    <property type="match status" value="1"/>
</dbReference>
<dbReference type="GO" id="GO:0009251">
    <property type="term" value="P:glucan catabolic process"/>
    <property type="evidence" value="ECO:0007669"/>
    <property type="project" value="TreeGrafter"/>
</dbReference>
<dbReference type="PANTHER" id="PTHR10963:SF24">
    <property type="entry name" value="GLYCOSIDASE C21B10.07-RELATED"/>
    <property type="match status" value="1"/>
</dbReference>
<dbReference type="OrthoDB" id="192832at2759"/>
<feature type="chain" id="PRO_5012101538" evidence="2">
    <location>
        <begin position="22"/>
        <end position="374"/>
    </location>
</feature>
<dbReference type="GO" id="GO:0004553">
    <property type="term" value="F:hydrolase activity, hydrolyzing O-glycosyl compounds"/>
    <property type="evidence" value="ECO:0007669"/>
    <property type="project" value="InterPro"/>
</dbReference>
<keyword evidence="2" id="KW-0732">Signal</keyword>
<dbReference type="InterPro" id="IPR013320">
    <property type="entry name" value="ConA-like_dom_sf"/>
</dbReference>
<dbReference type="FunFam" id="2.60.120.200:FF:000179">
    <property type="entry name" value="Unplaced genomic scaffold supercont1.19, whole genome shotgun sequence"/>
    <property type="match status" value="1"/>
</dbReference>
<feature type="region of interest" description="Disordered" evidence="1">
    <location>
        <begin position="328"/>
        <end position="350"/>
    </location>
</feature>
<dbReference type="Gene3D" id="2.60.120.200">
    <property type="match status" value="1"/>
</dbReference>
<dbReference type="InParanoid" id="A0A1Y2FTW8"/>
<evidence type="ECO:0000313" key="4">
    <source>
        <dbReference type="EMBL" id="ORY86636.1"/>
    </source>
</evidence>
<evidence type="ECO:0000259" key="3">
    <source>
        <dbReference type="PROSITE" id="PS51762"/>
    </source>
</evidence>
<dbReference type="InterPro" id="IPR000757">
    <property type="entry name" value="Beta-glucanase-like"/>
</dbReference>
<evidence type="ECO:0000256" key="1">
    <source>
        <dbReference type="SAM" id="MobiDB-lite"/>
    </source>
</evidence>
<feature type="signal peptide" evidence="2">
    <location>
        <begin position="1"/>
        <end position="21"/>
    </location>
</feature>
<dbReference type="PROSITE" id="PS51762">
    <property type="entry name" value="GH16_2"/>
    <property type="match status" value="1"/>
</dbReference>
<evidence type="ECO:0000313" key="5">
    <source>
        <dbReference type="Proteomes" id="UP000193467"/>
    </source>
</evidence>
<dbReference type="Pfam" id="PF26113">
    <property type="entry name" value="GH16_XgeA"/>
    <property type="match status" value="1"/>
</dbReference>
<dbReference type="CDD" id="cd02181">
    <property type="entry name" value="GH16_fungal_Lam16A_glucanase"/>
    <property type="match status" value="1"/>
</dbReference>
<gene>
    <name evidence="4" type="ORF">BCR35DRAFT_302343</name>
</gene>